<gene>
    <name evidence="2" type="ORF">C0Z19_05250</name>
</gene>
<name>A0A2N7WCM0_9BURK</name>
<feature type="transmembrane region" description="Helical" evidence="1">
    <location>
        <begin position="30"/>
        <end position="51"/>
    </location>
</feature>
<feature type="transmembrane region" description="Helical" evidence="1">
    <location>
        <begin position="63"/>
        <end position="86"/>
    </location>
</feature>
<keyword evidence="1" id="KW-0812">Transmembrane</keyword>
<evidence type="ECO:0000313" key="2">
    <source>
        <dbReference type="EMBL" id="PMS27158.1"/>
    </source>
</evidence>
<dbReference type="Proteomes" id="UP000235347">
    <property type="component" value="Unassembled WGS sequence"/>
</dbReference>
<feature type="transmembrane region" description="Helical" evidence="1">
    <location>
        <begin position="371"/>
        <end position="398"/>
    </location>
</feature>
<dbReference type="AlphaFoldDB" id="A0A2N7WCM0"/>
<dbReference type="EMBL" id="PNYB01000003">
    <property type="protein sequence ID" value="PMS27158.1"/>
    <property type="molecule type" value="Genomic_DNA"/>
</dbReference>
<feature type="transmembrane region" description="Helical" evidence="1">
    <location>
        <begin position="404"/>
        <end position="422"/>
    </location>
</feature>
<accession>A0A2N7WCM0</accession>
<feature type="transmembrane region" description="Helical" evidence="1">
    <location>
        <begin position="107"/>
        <end position="128"/>
    </location>
</feature>
<feature type="transmembrane region" description="Helical" evidence="1">
    <location>
        <begin position="6"/>
        <end position="23"/>
    </location>
</feature>
<evidence type="ECO:0000256" key="1">
    <source>
        <dbReference type="SAM" id="Phobius"/>
    </source>
</evidence>
<feature type="transmembrane region" description="Helical" evidence="1">
    <location>
        <begin position="434"/>
        <end position="456"/>
    </location>
</feature>
<dbReference type="RefSeq" id="WP_102608731.1">
    <property type="nucleotide sequence ID" value="NZ_CADIKD010000001.1"/>
</dbReference>
<organism evidence="2 3">
    <name type="scientific">Trinickia soli</name>
    <dbReference type="NCBI Taxonomy" id="380675"/>
    <lineage>
        <taxon>Bacteria</taxon>
        <taxon>Pseudomonadati</taxon>
        <taxon>Pseudomonadota</taxon>
        <taxon>Betaproteobacteria</taxon>
        <taxon>Burkholderiales</taxon>
        <taxon>Burkholderiaceae</taxon>
        <taxon>Trinickia</taxon>
    </lineage>
</organism>
<proteinExistence type="predicted"/>
<reference evidence="2 3" key="1">
    <citation type="submission" date="2018-01" db="EMBL/GenBank/DDBJ databases">
        <title>Whole genome analyses suggest that Burkholderia sensu lato contains two further novel genera in the rhizoxinica-symbiotica group Mycetohabitans gen. nov., and Trinickia gen. nov.: implications for the evolution of diazotrophy and nodulation in the Burkholderiaceae.</title>
        <authorList>
            <person name="Estrada-de los Santos P."/>
            <person name="Palmer M."/>
            <person name="Chavez-Ramirez B."/>
            <person name="Beukes C."/>
            <person name="Steenkamp E.T."/>
            <person name="Hirsch A.M."/>
            <person name="Manyaka P."/>
            <person name="Maluk M."/>
            <person name="Lafos M."/>
            <person name="Crook M."/>
            <person name="Gross E."/>
            <person name="Simon M.F."/>
            <person name="Bueno dos Reis Junior F."/>
            <person name="Poole P.S."/>
            <person name="Venter S.N."/>
            <person name="James E.K."/>
        </authorList>
    </citation>
    <scope>NUCLEOTIDE SEQUENCE [LARGE SCALE GENOMIC DNA]</scope>
    <source>
        <strain evidence="2 3">GP25-8</strain>
    </source>
</reference>
<feature type="transmembrane region" description="Helical" evidence="1">
    <location>
        <begin position="172"/>
        <end position="197"/>
    </location>
</feature>
<comment type="caution">
    <text evidence="2">The sequence shown here is derived from an EMBL/GenBank/DDBJ whole genome shotgun (WGS) entry which is preliminary data.</text>
</comment>
<feature type="transmembrane region" description="Helical" evidence="1">
    <location>
        <begin position="140"/>
        <end position="160"/>
    </location>
</feature>
<keyword evidence="1" id="KW-1133">Transmembrane helix</keyword>
<evidence type="ECO:0008006" key="4">
    <source>
        <dbReference type="Google" id="ProtNLM"/>
    </source>
</evidence>
<evidence type="ECO:0000313" key="3">
    <source>
        <dbReference type="Proteomes" id="UP000235347"/>
    </source>
</evidence>
<sequence>MLSSYLHTGYVLLVVLTVAFFLWRKRFDALFVGAIATIVYFLPALFGSIQFPYGGDAGYYMSPIVPGAYVAMLLVLSTLVMVTFCYDRVVQNALVRATVSDRWVPEILCAVMIAALIVSIATIGKGYLCIEKTDMLARINYWYYAASYTAPLAFVSALAARKWWIVAVAGAMLFGDLFIGFRGASAVAFIGVCLLYGRALFGAWRTRIGFIVAVGAVAVALFVVKQLAWNIKYTVSVACPALPVAAQGALGGAVTAAQVAAAETALSAAPTEIHIANLANTAKMLGSENVYLDALRYSEPMVIAAILNETVRRGFTIPLRDVVDQSLSGVPGGKSLFGIDVSGVPLFSARYRPVLFPRVTFGMASNPWAQAYAAGGFALVFVFALVYASCLAAFAAAMRALPPVTGALVAVAVGWWGFYVHRNDVLTEVGIMKMTIYIAALAVLISFVVSGAGKIWQIRLGHR</sequence>
<feature type="transmembrane region" description="Helical" evidence="1">
    <location>
        <begin position="203"/>
        <end position="224"/>
    </location>
</feature>
<keyword evidence="3" id="KW-1185">Reference proteome</keyword>
<keyword evidence="1" id="KW-0472">Membrane</keyword>
<protein>
    <recommendedName>
        <fullName evidence="4">Oligosaccharide repeat unit polymerase</fullName>
    </recommendedName>
</protein>